<accession>A0AAD9XL02</accession>
<comment type="caution">
    <text evidence="2">The sequence shown here is derived from an EMBL/GenBank/DDBJ whole genome shotgun (WGS) entry which is preliminary data.</text>
</comment>
<evidence type="ECO:0000313" key="3">
    <source>
        <dbReference type="Proteomes" id="UP001280121"/>
    </source>
</evidence>
<dbReference type="AlphaFoldDB" id="A0AAD9XL02"/>
<evidence type="ECO:0000256" key="1">
    <source>
        <dbReference type="SAM" id="MobiDB-lite"/>
    </source>
</evidence>
<gene>
    <name evidence="2" type="ORF">Ddye_007675</name>
</gene>
<keyword evidence="3" id="KW-1185">Reference proteome</keyword>
<name>A0AAD9XL02_9ROSI</name>
<dbReference type="EMBL" id="JANJYI010000002">
    <property type="protein sequence ID" value="KAK2661142.1"/>
    <property type="molecule type" value="Genomic_DNA"/>
</dbReference>
<feature type="compositionally biased region" description="Basic and acidic residues" evidence="1">
    <location>
        <begin position="83"/>
        <end position="117"/>
    </location>
</feature>
<evidence type="ECO:0000313" key="2">
    <source>
        <dbReference type="EMBL" id="KAK2661142.1"/>
    </source>
</evidence>
<protein>
    <submittedName>
        <fullName evidence="2">Uncharacterized protein</fullName>
    </submittedName>
</protein>
<dbReference type="Proteomes" id="UP001280121">
    <property type="component" value="Unassembled WGS sequence"/>
</dbReference>
<feature type="region of interest" description="Disordered" evidence="1">
    <location>
        <begin position="74"/>
        <end position="117"/>
    </location>
</feature>
<reference evidence="2" key="1">
    <citation type="journal article" date="2023" name="Plant J.">
        <title>Genome sequences and population genomics provide insights into the demographic history, inbreeding, and mutation load of two 'living fossil' tree species of Dipteronia.</title>
        <authorList>
            <person name="Feng Y."/>
            <person name="Comes H.P."/>
            <person name="Chen J."/>
            <person name="Zhu S."/>
            <person name="Lu R."/>
            <person name="Zhang X."/>
            <person name="Li P."/>
            <person name="Qiu J."/>
            <person name="Olsen K.M."/>
            <person name="Qiu Y."/>
        </authorList>
    </citation>
    <scope>NUCLEOTIDE SEQUENCE</scope>
    <source>
        <strain evidence="2">KIB01</strain>
    </source>
</reference>
<organism evidence="2 3">
    <name type="scientific">Dipteronia dyeriana</name>
    <dbReference type="NCBI Taxonomy" id="168575"/>
    <lineage>
        <taxon>Eukaryota</taxon>
        <taxon>Viridiplantae</taxon>
        <taxon>Streptophyta</taxon>
        <taxon>Embryophyta</taxon>
        <taxon>Tracheophyta</taxon>
        <taxon>Spermatophyta</taxon>
        <taxon>Magnoliopsida</taxon>
        <taxon>eudicotyledons</taxon>
        <taxon>Gunneridae</taxon>
        <taxon>Pentapetalae</taxon>
        <taxon>rosids</taxon>
        <taxon>malvids</taxon>
        <taxon>Sapindales</taxon>
        <taxon>Sapindaceae</taxon>
        <taxon>Hippocastanoideae</taxon>
        <taxon>Acereae</taxon>
        <taxon>Dipteronia</taxon>
    </lineage>
</organism>
<sequence>MEKNRGKKIVNIPKSASVDQYKEVEQSEPTIFTFEKLRKRPCQDDPSTKVVVVKFLVDISVYSDPSLTLKEKFPTLTSSNTKLKKESEKTKSDSEKTNSDSGRFSKESLEKLAKAEE</sequence>
<proteinExistence type="predicted"/>